<name>A0ABT9ZDF2_9BACI</name>
<comment type="caution">
    <text evidence="2">The sequence shown here is derived from an EMBL/GenBank/DDBJ whole genome shotgun (WGS) entry which is preliminary data.</text>
</comment>
<dbReference type="Gene3D" id="2.10.260.10">
    <property type="match status" value="1"/>
</dbReference>
<evidence type="ECO:0000259" key="1">
    <source>
        <dbReference type="Pfam" id="PF04014"/>
    </source>
</evidence>
<evidence type="ECO:0000313" key="2">
    <source>
        <dbReference type="EMBL" id="MDQ0230267.1"/>
    </source>
</evidence>
<feature type="domain" description="SpoVT-AbrB" evidence="1">
    <location>
        <begin position="4"/>
        <end position="44"/>
    </location>
</feature>
<protein>
    <submittedName>
        <fullName evidence="2">Bifunctional DNA-binding transcriptional regulator/antitoxin component of YhaV-PrlF toxin-antitoxin module</fullName>
    </submittedName>
</protein>
<reference evidence="2 3" key="1">
    <citation type="submission" date="2023-07" db="EMBL/GenBank/DDBJ databases">
        <title>Genomic Encyclopedia of Type Strains, Phase IV (KMG-IV): sequencing the most valuable type-strain genomes for metagenomic binning, comparative biology and taxonomic classification.</title>
        <authorList>
            <person name="Goeker M."/>
        </authorList>
    </citation>
    <scope>NUCLEOTIDE SEQUENCE [LARGE SCALE GENOMIC DNA]</scope>
    <source>
        <strain evidence="2 3">DSM 29005</strain>
    </source>
</reference>
<dbReference type="EMBL" id="JAUSUD010000005">
    <property type="protein sequence ID" value="MDQ0230267.1"/>
    <property type="molecule type" value="Genomic_DNA"/>
</dbReference>
<proteinExistence type="predicted"/>
<sequence length="96" mass="11042">MNQLRLNKSGQIYLPNFIRNKMKLVPGDNLFIYRENQDIILSKEGCLTENQCILSSNGTLHIPNEIRKMTNIKSSVVFNVSVQENEYKLILSPKMA</sequence>
<dbReference type="InterPro" id="IPR037914">
    <property type="entry name" value="SpoVT-AbrB_sf"/>
</dbReference>
<dbReference type="Proteomes" id="UP001234495">
    <property type="component" value="Unassembled WGS sequence"/>
</dbReference>
<keyword evidence="3" id="KW-1185">Reference proteome</keyword>
<dbReference type="Pfam" id="PF04014">
    <property type="entry name" value="MazE_antitoxin"/>
    <property type="match status" value="1"/>
</dbReference>
<organism evidence="2 3">
    <name type="scientific">Metabacillus malikii</name>
    <dbReference type="NCBI Taxonomy" id="1504265"/>
    <lineage>
        <taxon>Bacteria</taxon>
        <taxon>Bacillati</taxon>
        <taxon>Bacillota</taxon>
        <taxon>Bacilli</taxon>
        <taxon>Bacillales</taxon>
        <taxon>Bacillaceae</taxon>
        <taxon>Metabacillus</taxon>
    </lineage>
</organism>
<dbReference type="SUPFAM" id="SSF89447">
    <property type="entry name" value="AbrB/MazE/MraZ-like"/>
    <property type="match status" value="1"/>
</dbReference>
<accession>A0ABT9ZDF2</accession>
<evidence type="ECO:0000313" key="3">
    <source>
        <dbReference type="Proteomes" id="UP001234495"/>
    </source>
</evidence>
<gene>
    <name evidence="2" type="ORF">J2S19_001521</name>
</gene>
<keyword evidence="2" id="KW-0238">DNA-binding</keyword>
<dbReference type="GO" id="GO:0003677">
    <property type="term" value="F:DNA binding"/>
    <property type="evidence" value="ECO:0007669"/>
    <property type="project" value="UniProtKB-KW"/>
</dbReference>
<dbReference type="InterPro" id="IPR007159">
    <property type="entry name" value="SpoVT-AbrB_dom"/>
</dbReference>